<dbReference type="CDD" id="cd00051">
    <property type="entry name" value="EFh"/>
    <property type="match status" value="1"/>
</dbReference>
<dbReference type="GO" id="GO:0006072">
    <property type="term" value="P:glycerol-3-phosphate metabolic process"/>
    <property type="evidence" value="ECO:0007669"/>
    <property type="project" value="InterPro"/>
</dbReference>
<comment type="function">
    <text evidence="2">Calcium-responsive mitochondrial glycerol-3-phosphate dehydrogenase which seems to be a key component of the pancreatic beta-cell glucose-sensing device.</text>
</comment>
<dbReference type="Gene3D" id="1.10.8.870">
    <property type="entry name" value="Alpha-glycerophosphate oxidase, cap domain"/>
    <property type="match status" value="1"/>
</dbReference>
<dbReference type="InterPro" id="IPR031656">
    <property type="entry name" value="DAO_C"/>
</dbReference>
<comment type="similarity">
    <text evidence="3">Belongs to the FAD-dependent glycerol-3-phosphate dehydrogenase family.</text>
</comment>
<reference evidence="10" key="2">
    <citation type="submission" date="2025-09" db="UniProtKB">
        <authorList>
            <consortium name="Ensembl"/>
        </authorList>
    </citation>
    <scope>IDENTIFICATION</scope>
</reference>
<evidence type="ECO:0000313" key="11">
    <source>
        <dbReference type="Proteomes" id="UP000233140"/>
    </source>
</evidence>
<dbReference type="InterPro" id="IPR011992">
    <property type="entry name" value="EF-hand-dom_pair"/>
</dbReference>
<protein>
    <recommendedName>
        <fullName evidence="4">Glycerol-3-phosphate dehydrogenase, mitochondrial</fullName>
    </recommendedName>
</protein>
<dbReference type="STRING" id="9568.ENSMLEP00000022405"/>
<dbReference type="PROSITE" id="PS00978">
    <property type="entry name" value="FAD_G3PDH_2"/>
    <property type="match status" value="1"/>
</dbReference>
<dbReference type="Gene3D" id="3.50.50.60">
    <property type="entry name" value="FAD/NAD(P)-binding domain"/>
    <property type="match status" value="3"/>
</dbReference>
<keyword evidence="5" id="KW-0285">Flavoprotein</keyword>
<dbReference type="GO" id="GO:0004368">
    <property type="term" value="F:glycerol-3-phosphate dehydrogenase (quinone) activity"/>
    <property type="evidence" value="ECO:0007669"/>
    <property type="project" value="UniProtKB-EC"/>
</dbReference>
<evidence type="ECO:0000256" key="4">
    <source>
        <dbReference type="ARBA" id="ARBA00020025"/>
    </source>
</evidence>
<accession>A0A2K5Z3R1</accession>
<dbReference type="SUPFAM" id="SSF51905">
    <property type="entry name" value="FAD/NAD(P)-binding domain"/>
    <property type="match status" value="1"/>
</dbReference>
<reference evidence="10" key="1">
    <citation type="submission" date="2025-08" db="UniProtKB">
        <authorList>
            <consortium name="Ensembl"/>
        </authorList>
    </citation>
    <scope>IDENTIFICATION</scope>
</reference>
<dbReference type="PANTHER" id="PTHR11985:SF25">
    <property type="entry name" value="GLYCEROL-3-PHOSPHATE DEHYDROGENASE, MITOCHONDRIAL"/>
    <property type="match status" value="1"/>
</dbReference>
<dbReference type="Ensembl" id="ENSMLET00000045915.1">
    <property type="protein sequence ID" value="ENSMLEP00000022405.1"/>
    <property type="gene ID" value="ENSMLEG00000035380.1"/>
</dbReference>
<evidence type="ECO:0000313" key="10">
    <source>
        <dbReference type="Ensembl" id="ENSMLEP00000022405.1"/>
    </source>
</evidence>
<dbReference type="PANTHER" id="PTHR11985">
    <property type="entry name" value="GLYCEROL-3-PHOSPHATE DEHYDROGENASE"/>
    <property type="match status" value="1"/>
</dbReference>
<dbReference type="Pfam" id="PF01266">
    <property type="entry name" value="DAO"/>
    <property type="match status" value="1"/>
</dbReference>
<name>A0A2K5Z3R1_MANLE</name>
<evidence type="ECO:0000256" key="6">
    <source>
        <dbReference type="ARBA" id="ARBA00022827"/>
    </source>
</evidence>
<dbReference type="PROSITE" id="PS50222">
    <property type="entry name" value="EF_HAND_2"/>
    <property type="match status" value="1"/>
</dbReference>
<feature type="domain" description="EF-hand" evidence="9">
    <location>
        <begin position="518"/>
        <end position="553"/>
    </location>
</feature>
<keyword evidence="6" id="KW-0274">FAD</keyword>
<dbReference type="Gene3D" id="1.10.238.10">
    <property type="entry name" value="EF-hand"/>
    <property type="match status" value="1"/>
</dbReference>
<dbReference type="InterPro" id="IPR006076">
    <property type="entry name" value="FAD-dep_OxRdtase"/>
</dbReference>
<evidence type="ECO:0000256" key="1">
    <source>
        <dbReference type="ARBA" id="ARBA00001974"/>
    </source>
</evidence>
<dbReference type="GO" id="GO:0005739">
    <property type="term" value="C:mitochondrion"/>
    <property type="evidence" value="ECO:0007669"/>
    <property type="project" value="TreeGrafter"/>
</dbReference>
<evidence type="ECO:0000256" key="5">
    <source>
        <dbReference type="ARBA" id="ARBA00022630"/>
    </source>
</evidence>
<dbReference type="GO" id="GO:0005509">
    <property type="term" value="F:calcium ion binding"/>
    <property type="evidence" value="ECO:0007669"/>
    <property type="project" value="InterPro"/>
</dbReference>
<dbReference type="Proteomes" id="UP000233140">
    <property type="component" value="Unassembled WGS sequence"/>
</dbReference>
<dbReference type="SUPFAM" id="SSF47473">
    <property type="entry name" value="EF-hand"/>
    <property type="match status" value="1"/>
</dbReference>
<comment type="catalytic activity">
    <reaction evidence="8">
        <text>a quinone + sn-glycerol 3-phosphate = dihydroxyacetone phosphate + a quinol</text>
        <dbReference type="Rhea" id="RHEA:18977"/>
        <dbReference type="ChEBI" id="CHEBI:24646"/>
        <dbReference type="ChEBI" id="CHEBI:57597"/>
        <dbReference type="ChEBI" id="CHEBI:57642"/>
        <dbReference type="ChEBI" id="CHEBI:132124"/>
        <dbReference type="EC" id="1.1.5.3"/>
    </reaction>
    <physiologicalReaction direction="left-to-right" evidence="8">
        <dbReference type="Rhea" id="RHEA:18978"/>
    </physiologicalReaction>
</comment>
<evidence type="ECO:0000256" key="3">
    <source>
        <dbReference type="ARBA" id="ARBA00007330"/>
    </source>
</evidence>
<dbReference type="Pfam" id="PF16901">
    <property type="entry name" value="DAO_C"/>
    <property type="match status" value="1"/>
</dbReference>
<comment type="cofactor">
    <cofactor evidence="1">
        <name>FAD</name>
        <dbReference type="ChEBI" id="CHEBI:57692"/>
    </cofactor>
</comment>
<dbReference type="InterPro" id="IPR002048">
    <property type="entry name" value="EF_hand_dom"/>
</dbReference>
<dbReference type="InterPro" id="IPR000447">
    <property type="entry name" value="G3P_DH_FAD-dep"/>
</dbReference>
<dbReference type="AlphaFoldDB" id="A0A2K5Z3R1"/>
<evidence type="ECO:0000256" key="2">
    <source>
        <dbReference type="ARBA" id="ARBA00003074"/>
    </source>
</evidence>
<evidence type="ECO:0000259" key="9">
    <source>
        <dbReference type="PROSITE" id="PS50222"/>
    </source>
</evidence>
<dbReference type="InterPro" id="IPR038299">
    <property type="entry name" value="DAO_C_sf"/>
</dbReference>
<dbReference type="OMA" id="VQYWDAQ"/>
<sequence length="616" mass="69380">MAFQKAVKATILVGRGLSQLAYHRRKQMSLVYVEAADCISEPVNREPPSRDAQLLTVCHHQRIKNSLVERDDFSSGTSSRSTKLIHGGVRYVQKAMTKLDIEQYRMVTEAFDECANLPEIASLLSAPLSIMLPVYKWWQLPYYWVGIELYDFVAGSNCLKSTLEHCPMLQKDKLVGGIVYYDGRHNDLTADRYGDATVNDREVVSLLKKTDTKTGKLHVSGAWCKDVLKGQECDMRAKCVINATGHFTDSVCKMDDKDAAAICQPSAGVHIVMPAYYSPESMGLLEHYFLLTLAKDDDCCEKRGDILATWSGIHPLVTDPKSADSQSIERGLITMAGGKGTTYRSMAEDTLNAIKTHNLKAGPSRTAGLFLQGGKDWNPTLYMRLVQDYGLESEGAQHLAAPYGDKPFEVATMASVTSKRWPIVRVHLVLEFPYIEAEVNYGIKEDSCTTVILLPRPHLAFLNVRAAEEALPRIVELMDDYKKQEQRETARKFLYYETDYKSRSEQLTDGSEISLLPSDTDRYTKRFHKFDADQKGFITIVDVLHVLESINVQMNENTLHEILNEVELNEFLQLMSATQKGRVSGSQLAILMKTAEENLNKRVPIPVDHSYRRDRA</sequence>
<proteinExistence type="inferred from homology"/>
<keyword evidence="7" id="KW-0560">Oxidoreductase</keyword>
<dbReference type="InterPro" id="IPR036188">
    <property type="entry name" value="FAD/NAD-bd_sf"/>
</dbReference>
<evidence type="ECO:0000256" key="7">
    <source>
        <dbReference type="ARBA" id="ARBA00023002"/>
    </source>
</evidence>
<dbReference type="GeneTree" id="ENSGT00390000001718"/>
<evidence type="ECO:0000256" key="8">
    <source>
        <dbReference type="ARBA" id="ARBA00048863"/>
    </source>
</evidence>
<keyword evidence="11" id="KW-1185">Reference proteome</keyword>
<organism evidence="10 11">
    <name type="scientific">Mandrillus leucophaeus</name>
    <name type="common">Drill</name>
    <name type="synonym">Papio leucophaeus</name>
    <dbReference type="NCBI Taxonomy" id="9568"/>
    <lineage>
        <taxon>Eukaryota</taxon>
        <taxon>Metazoa</taxon>
        <taxon>Chordata</taxon>
        <taxon>Craniata</taxon>
        <taxon>Vertebrata</taxon>
        <taxon>Euteleostomi</taxon>
        <taxon>Mammalia</taxon>
        <taxon>Eutheria</taxon>
        <taxon>Euarchontoglires</taxon>
        <taxon>Primates</taxon>
        <taxon>Haplorrhini</taxon>
        <taxon>Catarrhini</taxon>
        <taxon>Cercopithecidae</taxon>
        <taxon>Cercopithecinae</taxon>
        <taxon>Mandrillus</taxon>
    </lineage>
</organism>